<dbReference type="RefSeq" id="WP_314280398.1">
    <property type="nucleotide sequence ID" value="NZ_JAVVDO010000004.1"/>
</dbReference>
<proteinExistence type="predicted"/>
<evidence type="ECO:0008006" key="4">
    <source>
        <dbReference type="Google" id="ProtNLM"/>
    </source>
</evidence>
<protein>
    <recommendedName>
        <fullName evidence="4">BON domain-containing protein</fullName>
    </recommendedName>
</protein>
<dbReference type="EMBL" id="JAVVDO010000004">
    <property type="protein sequence ID" value="MDT8330199.1"/>
    <property type="molecule type" value="Genomic_DNA"/>
</dbReference>
<gene>
    <name evidence="2" type="ORF">RQ831_03975</name>
</gene>
<organism evidence="2 3">
    <name type="scientific">Roseomonas gilardii</name>
    <dbReference type="NCBI Taxonomy" id="257708"/>
    <lineage>
        <taxon>Bacteria</taxon>
        <taxon>Pseudomonadati</taxon>
        <taxon>Pseudomonadota</taxon>
        <taxon>Alphaproteobacteria</taxon>
        <taxon>Acetobacterales</taxon>
        <taxon>Roseomonadaceae</taxon>
        <taxon>Roseomonas</taxon>
    </lineage>
</organism>
<comment type="caution">
    <text evidence="2">The sequence shown here is derived from an EMBL/GenBank/DDBJ whole genome shotgun (WGS) entry which is preliminary data.</text>
</comment>
<evidence type="ECO:0000313" key="3">
    <source>
        <dbReference type="Proteomes" id="UP001258945"/>
    </source>
</evidence>
<evidence type="ECO:0000313" key="2">
    <source>
        <dbReference type="EMBL" id="MDT8330199.1"/>
    </source>
</evidence>
<evidence type="ECO:0000256" key="1">
    <source>
        <dbReference type="SAM" id="MobiDB-lite"/>
    </source>
</evidence>
<accession>A0ABU3MBG1</accession>
<reference evidence="2 3" key="1">
    <citation type="journal article" date="2019" name="Microb. Pathog.">
        <title>Comparison of VITEK 2, MALDI-TOF MS, 16S rRNA gene sequencing, and whole-genome sequencing for identification of Roseomonas mucosa.</title>
        <authorList>
            <person name="Rudolph W.W."/>
            <person name="Gunzer F."/>
            <person name="Trauth M."/>
            <person name="Bunk B."/>
            <person name="Bigge R."/>
            <person name="Schrottner P."/>
        </authorList>
    </citation>
    <scope>NUCLEOTIDE SEQUENCE [LARGE SCALE GENOMIC DNA]</scope>
    <source>
        <strain evidence="2 3">DSM 103800</strain>
    </source>
</reference>
<dbReference type="Proteomes" id="UP001258945">
    <property type="component" value="Unassembled WGS sequence"/>
</dbReference>
<keyword evidence="3" id="KW-1185">Reference proteome</keyword>
<name>A0ABU3MBG1_9PROT</name>
<feature type="region of interest" description="Disordered" evidence="1">
    <location>
        <begin position="1"/>
        <end position="29"/>
    </location>
</feature>
<sequence length="102" mass="10430">MAKAKEQDAIASDTTQQTEPGDAAPAGNARVEAILRDNPGTVRVRTIGLVETNSGAVVTGGTSIDLPTAEALARREAGEVRLEDPALEAQFDQSVAATAADA</sequence>